<dbReference type="Proteomes" id="UP000240996">
    <property type="component" value="Unassembled WGS sequence"/>
</dbReference>
<comment type="caution">
    <text evidence="3">The sequence shown here is derived from an EMBL/GenBank/DDBJ whole genome shotgun (WGS) entry which is preliminary data.</text>
</comment>
<evidence type="ECO:0000259" key="2">
    <source>
        <dbReference type="Pfam" id="PF13472"/>
    </source>
</evidence>
<dbReference type="PANTHER" id="PTHR43784">
    <property type="entry name" value="GDSL-LIKE LIPASE/ACYLHYDROLASE, PUTATIVE (AFU_ORTHOLOGUE AFUA_2G00820)-RELATED"/>
    <property type="match status" value="1"/>
</dbReference>
<dbReference type="SUPFAM" id="SSF52266">
    <property type="entry name" value="SGNH hydrolase"/>
    <property type="match status" value="1"/>
</dbReference>
<evidence type="ECO:0000313" key="3">
    <source>
        <dbReference type="EMBL" id="PTM44658.1"/>
    </source>
</evidence>
<evidence type="ECO:0000313" key="4">
    <source>
        <dbReference type="Proteomes" id="UP000240996"/>
    </source>
</evidence>
<organism evidence="3 4">
    <name type="scientific">Sphingomonas aerolata</name>
    <dbReference type="NCBI Taxonomy" id="185951"/>
    <lineage>
        <taxon>Bacteria</taxon>
        <taxon>Pseudomonadati</taxon>
        <taxon>Pseudomonadota</taxon>
        <taxon>Alphaproteobacteria</taxon>
        <taxon>Sphingomonadales</taxon>
        <taxon>Sphingomonadaceae</taxon>
        <taxon>Sphingomonas</taxon>
    </lineage>
</organism>
<gene>
    <name evidence="3" type="ORF">C8J24_2865</name>
</gene>
<dbReference type="PANTHER" id="PTHR43784:SF2">
    <property type="entry name" value="GDSL-LIKE LIPASE_ACYLHYDROLASE, PUTATIVE (AFU_ORTHOLOGUE AFUA_2G00820)-RELATED"/>
    <property type="match status" value="1"/>
</dbReference>
<dbReference type="InterPro" id="IPR013830">
    <property type="entry name" value="SGNH_hydro"/>
</dbReference>
<dbReference type="InterPro" id="IPR053140">
    <property type="entry name" value="GDSL_Rv0518-like"/>
</dbReference>
<dbReference type="AlphaFoldDB" id="A0A2T4YMN1"/>
<dbReference type="CDD" id="cd01830">
    <property type="entry name" value="XynE_like"/>
    <property type="match status" value="1"/>
</dbReference>
<protein>
    <submittedName>
        <fullName evidence="3">Lysophospholipase L1-like esterase</fullName>
    </submittedName>
</protein>
<dbReference type="Gene3D" id="3.40.50.1110">
    <property type="entry name" value="SGNH hydrolase"/>
    <property type="match status" value="1"/>
</dbReference>
<name>A0A2T4YMN1_9SPHN</name>
<feature type="domain" description="SGNH hydrolase-type esterase" evidence="2">
    <location>
        <begin position="215"/>
        <end position="411"/>
    </location>
</feature>
<reference evidence="3 4" key="1">
    <citation type="submission" date="2018-04" db="EMBL/GenBank/DDBJ databases">
        <title>Genomic Encyclopedia of Type Strains, Phase III (KMG-III): the genomes of soil and plant-associated and newly described type strains.</title>
        <authorList>
            <person name="Whitman W."/>
        </authorList>
    </citation>
    <scope>NUCLEOTIDE SEQUENCE [LARGE SCALE GENOMIC DNA]</scope>
    <source>
        <strain evidence="3 4">NW12</strain>
    </source>
</reference>
<dbReference type="Pfam" id="PF13472">
    <property type="entry name" value="Lipase_GDSL_2"/>
    <property type="match status" value="1"/>
</dbReference>
<dbReference type="RefSeq" id="WP_107934239.1">
    <property type="nucleotide sequence ID" value="NZ_PZZN01000003.1"/>
</dbReference>
<dbReference type="EMBL" id="PZZN01000003">
    <property type="protein sequence ID" value="PTM44658.1"/>
    <property type="molecule type" value="Genomic_DNA"/>
</dbReference>
<keyword evidence="4" id="KW-1185">Reference proteome</keyword>
<evidence type="ECO:0000256" key="1">
    <source>
        <dbReference type="SAM" id="SignalP"/>
    </source>
</evidence>
<dbReference type="InterPro" id="IPR036514">
    <property type="entry name" value="SGNH_hydro_sf"/>
</dbReference>
<feature type="chain" id="PRO_5015469634" evidence="1">
    <location>
        <begin position="26"/>
        <end position="426"/>
    </location>
</feature>
<proteinExistence type="predicted"/>
<dbReference type="GO" id="GO:0016788">
    <property type="term" value="F:hydrolase activity, acting on ester bonds"/>
    <property type="evidence" value="ECO:0007669"/>
    <property type="project" value="UniProtKB-ARBA"/>
</dbReference>
<sequence>MTVGSSVARPTAWLLAALLATGADAQRAAPTERWTGSWGSAQMIATGDNALPADRAGAITLRQVVRLSAGGTQVRVRLSNAFGTQPLRIGAAHLARPTALGTARIAGGTTLRFAGQVTAVIPAGGEIYSDPVALALAPGADLAVSLYLPDPATPQTGHPGARATSFTVTGNHVADPLLAGATATPHWYALADVEVAGPRVAQVTGAARPTTIVTIGDSITDGYGVAPERNTRWPDILAERLRAAPATRTLGVVNAGIGGNRILLDGLGPNLVARFDRDVIARSGVGWAILLEGVNDLGVLTRDAPASPQDHAALVAELTAGFRQLADRAHVHGIRIIGGTVMPFGGNDYYHPDAALEADRQAVNSFIRNSGVFDAVIDFDRVMRDPRRPDRLAPAFDSGDHLHPSEAGYRAMGAAVPLALFTTPQR</sequence>
<accession>A0A2T4YMN1</accession>
<feature type="signal peptide" evidence="1">
    <location>
        <begin position="1"/>
        <end position="25"/>
    </location>
</feature>
<keyword evidence="1" id="KW-0732">Signal</keyword>